<dbReference type="EMBL" id="KQ483698">
    <property type="protein sequence ID" value="KYP42814.1"/>
    <property type="molecule type" value="Genomic_DNA"/>
</dbReference>
<dbReference type="InterPro" id="IPR001810">
    <property type="entry name" value="F-box_dom"/>
</dbReference>
<evidence type="ECO:0000259" key="1">
    <source>
        <dbReference type="SMART" id="SM00256"/>
    </source>
</evidence>
<name>A0A151RJR5_CAJCA</name>
<dbReference type="SUPFAM" id="SSF81383">
    <property type="entry name" value="F-box domain"/>
    <property type="match status" value="1"/>
</dbReference>
<dbReference type="Pfam" id="PF00646">
    <property type="entry name" value="F-box"/>
    <property type="match status" value="1"/>
</dbReference>
<gene>
    <name evidence="2" type="ORF">KK1_035749</name>
</gene>
<dbReference type="Gene3D" id="1.20.1280.50">
    <property type="match status" value="1"/>
</dbReference>
<organism evidence="2 3">
    <name type="scientific">Cajanus cajan</name>
    <name type="common">Pigeon pea</name>
    <name type="synonym">Cajanus indicus</name>
    <dbReference type="NCBI Taxonomy" id="3821"/>
    <lineage>
        <taxon>Eukaryota</taxon>
        <taxon>Viridiplantae</taxon>
        <taxon>Streptophyta</taxon>
        <taxon>Embryophyta</taxon>
        <taxon>Tracheophyta</taxon>
        <taxon>Spermatophyta</taxon>
        <taxon>Magnoliopsida</taxon>
        <taxon>eudicotyledons</taxon>
        <taxon>Gunneridae</taxon>
        <taxon>Pentapetalae</taxon>
        <taxon>rosids</taxon>
        <taxon>fabids</taxon>
        <taxon>Fabales</taxon>
        <taxon>Fabaceae</taxon>
        <taxon>Papilionoideae</taxon>
        <taxon>50 kb inversion clade</taxon>
        <taxon>NPAAA clade</taxon>
        <taxon>indigoferoid/millettioid clade</taxon>
        <taxon>Phaseoleae</taxon>
        <taxon>Cajanus</taxon>
    </lineage>
</organism>
<accession>A0A151RJR5</accession>
<feature type="domain" description="F-box" evidence="1">
    <location>
        <begin position="9"/>
        <end position="49"/>
    </location>
</feature>
<sequence length="379" mass="44717">NQMSTTLVFSEEVVAEILSWIPVKALMRFRCVSKPWNSLIFTPTFIKLHFQRSPKNTRVLIDANTFVSSCSLPDLFEDPSSVIHHSCQLVESSHSVLMVCKGLVCMLTLNYKYRKFHEFWARFWNPATRLMSEETTRYQIYENFDCFDLRYRRFGFGYDDRRDSFDMVLLILACNYQETEVTVFSVGDNCWKLMFSFFEYDCPIGGDEPIGEFVSGTINWLVTVPPWSSHHHRKTDDDTMNQIKIFSFDMKNETYKYMPMPIPIDSEPNLGVLKDCLCFYHDYMKTHFVVWLMREFGVDKSWTQLLNINYEHLQIYGPYHKETLCMPLCMSEDEDVMLLKNCVDHNLVVYNKRDNGIRLEEDVKLRSCAAYVPSLFLPY</sequence>
<evidence type="ECO:0000313" key="2">
    <source>
        <dbReference type="EMBL" id="KYP42814.1"/>
    </source>
</evidence>
<dbReference type="CDD" id="cd22157">
    <property type="entry name" value="F-box_AtFBW1-like"/>
    <property type="match status" value="1"/>
</dbReference>
<dbReference type="Gramene" id="C.cajan_34324.t">
    <property type="protein sequence ID" value="C.cajan_34324.t.cds1"/>
    <property type="gene ID" value="C.cajan_34324"/>
</dbReference>
<dbReference type="OMA" id="INWLAIR"/>
<keyword evidence="3" id="KW-1185">Reference proteome</keyword>
<dbReference type="PANTHER" id="PTHR31672:SF13">
    <property type="entry name" value="F-BOX PROTEIN CPR30-LIKE"/>
    <property type="match status" value="1"/>
</dbReference>
<dbReference type="AlphaFoldDB" id="A0A151RJR5"/>
<dbReference type="SMART" id="SM00256">
    <property type="entry name" value="FBOX"/>
    <property type="match status" value="1"/>
</dbReference>
<proteinExistence type="predicted"/>
<evidence type="ECO:0000313" key="3">
    <source>
        <dbReference type="Proteomes" id="UP000075243"/>
    </source>
</evidence>
<reference evidence="2" key="1">
    <citation type="journal article" date="2012" name="Nat. Biotechnol.">
        <title>Draft genome sequence of pigeonpea (Cajanus cajan), an orphan legume crop of resource-poor farmers.</title>
        <authorList>
            <person name="Varshney R.K."/>
            <person name="Chen W."/>
            <person name="Li Y."/>
            <person name="Bharti A.K."/>
            <person name="Saxena R.K."/>
            <person name="Schlueter J.A."/>
            <person name="Donoghue M.T."/>
            <person name="Azam S."/>
            <person name="Fan G."/>
            <person name="Whaley A.M."/>
            <person name="Farmer A.D."/>
            <person name="Sheridan J."/>
            <person name="Iwata A."/>
            <person name="Tuteja R."/>
            <person name="Penmetsa R.V."/>
            <person name="Wu W."/>
            <person name="Upadhyaya H.D."/>
            <person name="Yang S.P."/>
            <person name="Shah T."/>
            <person name="Saxena K.B."/>
            <person name="Michael T."/>
            <person name="McCombie W.R."/>
            <person name="Yang B."/>
            <person name="Zhang G."/>
            <person name="Yang H."/>
            <person name="Wang J."/>
            <person name="Spillane C."/>
            <person name="Cook D.R."/>
            <person name="May G.D."/>
            <person name="Xu X."/>
            <person name="Jackson S.A."/>
        </authorList>
    </citation>
    <scope>NUCLEOTIDE SEQUENCE [LARGE SCALE GENOMIC DNA]</scope>
</reference>
<feature type="non-terminal residue" evidence="2">
    <location>
        <position position="1"/>
    </location>
</feature>
<dbReference type="STRING" id="3821.A0A151RJR5"/>
<protein>
    <submittedName>
        <fullName evidence="2">F-box/kelch-repeat protein At3g06240 family</fullName>
    </submittedName>
</protein>
<dbReference type="PANTHER" id="PTHR31672">
    <property type="entry name" value="BNACNNG10540D PROTEIN"/>
    <property type="match status" value="1"/>
</dbReference>
<dbReference type="Proteomes" id="UP000075243">
    <property type="component" value="Unassembled WGS sequence"/>
</dbReference>
<dbReference type="InterPro" id="IPR036047">
    <property type="entry name" value="F-box-like_dom_sf"/>
</dbReference>
<dbReference type="InterPro" id="IPR050796">
    <property type="entry name" value="SCF_F-box_component"/>
</dbReference>